<sequence>MFECGETRSQTSSQSQTAQNQTQVSLVKDPRSPNYLHHTDHLNLVIVNPKFNTNNYVTCSRSFLLALSIRNKVGFINRTIIKLAITYPLFLLWTRYNNLIVAWQLDSMSPPIASTVFYMDFVSNIWNTLKQNYAQPNDSRICNLQYTLGNVTKGTRSVDSYFVELKSIWEKMRNYRPLPHCECGKCNRSCFKRNIDKHQKDMVFRFLNGLNDPFVAIRSQIILMNPIPALDKVYSLVLRKKAQRNLMLQVLPTLESSAMLTATNGKKSIKKTSLVTIMGRKSI</sequence>
<evidence type="ECO:0000256" key="1">
    <source>
        <dbReference type="SAM" id="MobiDB-lite"/>
    </source>
</evidence>
<dbReference type="InterPro" id="IPR029472">
    <property type="entry name" value="Copia-like_N"/>
</dbReference>
<proteinExistence type="predicted"/>
<feature type="region of interest" description="Disordered" evidence="1">
    <location>
        <begin position="1"/>
        <end position="24"/>
    </location>
</feature>
<protein>
    <submittedName>
        <fullName evidence="4">Uncharacterized protein LOC110414836</fullName>
    </submittedName>
</protein>
<dbReference type="RefSeq" id="XP_021281924.1">
    <property type="nucleotide sequence ID" value="XM_021426249.1"/>
</dbReference>
<dbReference type="PANTHER" id="PTHR37610">
    <property type="entry name" value="CCHC-TYPE DOMAIN-CONTAINING PROTEIN"/>
    <property type="match status" value="1"/>
</dbReference>
<name>A0A6J1A5D5_9ROSI</name>
<dbReference type="OrthoDB" id="999366at2759"/>
<feature type="domain" description="Retrotransposon Copia-like N-terminal" evidence="2">
    <location>
        <begin position="37"/>
        <end position="82"/>
    </location>
</feature>
<feature type="compositionally biased region" description="Low complexity" evidence="1">
    <location>
        <begin position="7"/>
        <end position="23"/>
    </location>
</feature>
<dbReference type="Proteomes" id="UP000504621">
    <property type="component" value="Unplaced"/>
</dbReference>
<evidence type="ECO:0000313" key="4">
    <source>
        <dbReference type="RefSeq" id="XP_021281924.1"/>
    </source>
</evidence>
<evidence type="ECO:0000313" key="3">
    <source>
        <dbReference type="Proteomes" id="UP000504621"/>
    </source>
</evidence>
<keyword evidence="3" id="KW-1185">Reference proteome</keyword>
<accession>A0A6J1A5D5</accession>
<gene>
    <name evidence="4" type="primary">LOC110414836</name>
</gene>
<dbReference type="Pfam" id="PF14244">
    <property type="entry name" value="Retrotran_gag_3"/>
    <property type="match status" value="1"/>
</dbReference>
<organism evidence="3 4">
    <name type="scientific">Herrania umbratica</name>
    <dbReference type="NCBI Taxonomy" id="108875"/>
    <lineage>
        <taxon>Eukaryota</taxon>
        <taxon>Viridiplantae</taxon>
        <taxon>Streptophyta</taxon>
        <taxon>Embryophyta</taxon>
        <taxon>Tracheophyta</taxon>
        <taxon>Spermatophyta</taxon>
        <taxon>Magnoliopsida</taxon>
        <taxon>eudicotyledons</taxon>
        <taxon>Gunneridae</taxon>
        <taxon>Pentapetalae</taxon>
        <taxon>rosids</taxon>
        <taxon>malvids</taxon>
        <taxon>Malvales</taxon>
        <taxon>Malvaceae</taxon>
        <taxon>Byttnerioideae</taxon>
        <taxon>Herrania</taxon>
    </lineage>
</organism>
<dbReference type="PANTHER" id="PTHR37610:SF94">
    <property type="entry name" value="RETROTRANSPOSON COPIA-LIKE N-TERMINAL DOMAIN-CONTAINING PROTEIN"/>
    <property type="match status" value="1"/>
</dbReference>
<dbReference type="AlphaFoldDB" id="A0A6J1A5D5"/>
<evidence type="ECO:0000259" key="2">
    <source>
        <dbReference type="Pfam" id="PF14244"/>
    </source>
</evidence>
<reference evidence="4" key="1">
    <citation type="submission" date="2025-08" db="UniProtKB">
        <authorList>
            <consortium name="RefSeq"/>
        </authorList>
    </citation>
    <scope>IDENTIFICATION</scope>
    <source>
        <tissue evidence="4">Leaf</tissue>
    </source>
</reference>
<dbReference type="GeneID" id="110414836"/>